<proteinExistence type="predicted"/>
<gene>
    <name evidence="2" type="ORF">ERS008529_04804</name>
    <name evidence="3" type="ORF">ERS137968_04748</name>
</gene>
<sequence>MKISKEDSNKLEQRIFILPAGWSVKPLYDKCPRCDFDLNQIPQTLVDKINADQAKNSSSKAECSFISRTKKALAPYFLNLRSKWMVLPFTTTKKNATKRNQQGGLAGKIGEQSGTCAKKNDGAE</sequence>
<dbReference type="AlphaFoldDB" id="A0A0T9RP33"/>
<evidence type="ECO:0000313" key="4">
    <source>
        <dbReference type="Proteomes" id="UP000044625"/>
    </source>
</evidence>
<evidence type="ECO:0000256" key="1">
    <source>
        <dbReference type="SAM" id="MobiDB-lite"/>
    </source>
</evidence>
<dbReference type="Proteomes" id="UP000045840">
    <property type="component" value="Unassembled WGS sequence"/>
</dbReference>
<reference evidence="2" key="3">
    <citation type="submission" date="2015-03" db="EMBL/GenBank/DDBJ databases">
        <authorList>
            <person name="Murphy D."/>
        </authorList>
    </citation>
    <scope>NUCLEOTIDE SEQUENCE [LARGE SCALE GENOMIC DNA]</scope>
    <source>
        <strain evidence="2">A125KOH2</strain>
    </source>
</reference>
<name>A0A0T9RP33_9GAMM</name>
<dbReference type="EMBL" id="CQAZ01000130">
    <property type="protein sequence ID" value="CNI74684.1"/>
    <property type="molecule type" value="Genomic_DNA"/>
</dbReference>
<dbReference type="Proteomes" id="UP000044625">
    <property type="component" value="Unassembled WGS sequence"/>
</dbReference>
<evidence type="ECO:0000313" key="3">
    <source>
        <dbReference type="EMBL" id="CRY69596.1"/>
    </source>
</evidence>
<keyword evidence="4" id="KW-1185">Reference proteome</keyword>
<accession>A0A0T9RP33</accession>
<dbReference type="EMBL" id="CWJL01000071">
    <property type="protein sequence ID" value="CRY69596.1"/>
    <property type="molecule type" value="Genomic_DNA"/>
</dbReference>
<dbReference type="STRING" id="1288385.ERS137968_04748"/>
<evidence type="ECO:0000313" key="5">
    <source>
        <dbReference type="Proteomes" id="UP000045840"/>
    </source>
</evidence>
<protein>
    <submittedName>
        <fullName evidence="2">Uncharacterized protein</fullName>
    </submittedName>
</protein>
<dbReference type="RefSeq" id="WP_049615527.1">
    <property type="nucleotide sequence ID" value="NZ_CQAZ01000130.1"/>
</dbReference>
<reference evidence="3 4" key="1">
    <citation type="submission" date="2015-03" db="EMBL/GenBank/DDBJ databases">
        <authorList>
            <consortium name="Pathogen Informatics"/>
            <person name="Murphy D."/>
        </authorList>
    </citation>
    <scope>NUCLEOTIDE SEQUENCE [LARGE SCALE GENOMIC DNA]</scope>
    <source>
        <strain evidence="3">Type strain: CIP110230</strain>
        <strain evidence="4">type strain: CIP110230</strain>
    </source>
</reference>
<reference evidence="5" key="2">
    <citation type="submission" date="2015-03" db="EMBL/GenBank/DDBJ databases">
        <authorList>
            <consortium name="Pathogen Informatics"/>
        </authorList>
    </citation>
    <scope>NUCLEOTIDE SEQUENCE [LARGE SCALE GENOMIC DNA]</scope>
    <source>
        <strain evidence="5">A125KOH2</strain>
    </source>
</reference>
<organism evidence="2 5">
    <name type="scientific">Yersinia pekkanenii</name>
    <dbReference type="NCBI Taxonomy" id="1288385"/>
    <lineage>
        <taxon>Bacteria</taxon>
        <taxon>Pseudomonadati</taxon>
        <taxon>Pseudomonadota</taxon>
        <taxon>Gammaproteobacteria</taxon>
        <taxon>Enterobacterales</taxon>
        <taxon>Yersiniaceae</taxon>
        <taxon>Yersinia</taxon>
    </lineage>
</organism>
<evidence type="ECO:0000313" key="2">
    <source>
        <dbReference type="EMBL" id="CNI74684.1"/>
    </source>
</evidence>
<feature type="region of interest" description="Disordered" evidence="1">
    <location>
        <begin position="97"/>
        <end position="124"/>
    </location>
</feature>